<gene>
    <name evidence="2" type="ORF">EJ04DRAFT_525627</name>
</gene>
<feature type="compositionally biased region" description="Polar residues" evidence="1">
    <location>
        <begin position="43"/>
        <end position="62"/>
    </location>
</feature>
<comment type="caution">
    <text evidence="2">The sequence shown here is derived from an EMBL/GenBank/DDBJ whole genome shotgun (WGS) entry which is preliminary data.</text>
</comment>
<dbReference type="AlphaFoldDB" id="A0A9P4QWB3"/>
<reference evidence="2" key="1">
    <citation type="journal article" date="2020" name="Stud. Mycol.">
        <title>101 Dothideomycetes genomes: a test case for predicting lifestyles and emergence of pathogens.</title>
        <authorList>
            <person name="Haridas S."/>
            <person name="Albert R."/>
            <person name="Binder M."/>
            <person name="Bloem J."/>
            <person name="Labutti K."/>
            <person name="Salamov A."/>
            <person name="Andreopoulos B."/>
            <person name="Baker S."/>
            <person name="Barry K."/>
            <person name="Bills G."/>
            <person name="Bluhm B."/>
            <person name="Cannon C."/>
            <person name="Castanera R."/>
            <person name="Culley D."/>
            <person name="Daum C."/>
            <person name="Ezra D."/>
            <person name="Gonzalez J."/>
            <person name="Henrissat B."/>
            <person name="Kuo A."/>
            <person name="Liang C."/>
            <person name="Lipzen A."/>
            <person name="Lutzoni F."/>
            <person name="Magnuson J."/>
            <person name="Mondo S."/>
            <person name="Nolan M."/>
            <person name="Ohm R."/>
            <person name="Pangilinan J."/>
            <person name="Park H.-J."/>
            <person name="Ramirez L."/>
            <person name="Alfaro M."/>
            <person name="Sun H."/>
            <person name="Tritt A."/>
            <person name="Yoshinaga Y."/>
            <person name="Zwiers L.-H."/>
            <person name="Turgeon B."/>
            <person name="Goodwin S."/>
            <person name="Spatafora J."/>
            <person name="Crous P."/>
            <person name="Grigoriev I."/>
        </authorList>
    </citation>
    <scope>NUCLEOTIDE SEQUENCE</scope>
    <source>
        <strain evidence="2">CBS 125425</strain>
    </source>
</reference>
<organism evidence="2 3">
    <name type="scientific">Polyplosphaeria fusca</name>
    <dbReference type="NCBI Taxonomy" id="682080"/>
    <lineage>
        <taxon>Eukaryota</taxon>
        <taxon>Fungi</taxon>
        <taxon>Dikarya</taxon>
        <taxon>Ascomycota</taxon>
        <taxon>Pezizomycotina</taxon>
        <taxon>Dothideomycetes</taxon>
        <taxon>Pleosporomycetidae</taxon>
        <taxon>Pleosporales</taxon>
        <taxon>Tetraplosphaeriaceae</taxon>
        <taxon>Polyplosphaeria</taxon>
    </lineage>
</organism>
<dbReference type="EMBL" id="ML996183">
    <property type="protein sequence ID" value="KAF2732096.1"/>
    <property type="molecule type" value="Genomic_DNA"/>
</dbReference>
<evidence type="ECO:0000313" key="3">
    <source>
        <dbReference type="Proteomes" id="UP000799444"/>
    </source>
</evidence>
<accession>A0A9P4QWB3</accession>
<evidence type="ECO:0000313" key="2">
    <source>
        <dbReference type="EMBL" id="KAF2732096.1"/>
    </source>
</evidence>
<sequence length="106" mass="11474">MACSFPVDSAPRPQPIASIRSGNSRSQTKRIHQPIPRPPNQPSTPQQGTPASSGPCQTSHHQSTPSILGPTPLPPTSPRSPRNLKLYCSTRWTPHRVPRASTPRTA</sequence>
<keyword evidence="3" id="KW-1185">Reference proteome</keyword>
<name>A0A9P4QWB3_9PLEO</name>
<dbReference type="Proteomes" id="UP000799444">
    <property type="component" value="Unassembled WGS sequence"/>
</dbReference>
<protein>
    <submittedName>
        <fullName evidence="2">Uncharacterized protein</fullName>
    </submittedName>
</protein>
<proteinExistence type="predicted"/>
<evidence type="ECO:0000256" key="1">
    <source>
        <dbReference type="SAM" id="MobiDB-lite"/>
    </source>
</evidence>
<feature type="region of interest" description="Disordered" evidence="1">
    <location>
        <begin position="1"/>
        <end position="106"/>
    </location>
</feature>